<dbReference type="RefSeq" id="WP_209764795.1">
    <property type="nucleotide sequence ID" value="NZ_JAGINP010000003.1"/>
</dbReference>
<dbReference type="Proteomes" id="UP000781958">
    <property type="component" value="Unassembled WGS sequence"/>
</dbReference>
<dbReference type="SUPFAM" id="SSF52402">
    <property type="entry name" value="Adenine nucleotide alpha hydrolases-like"/>
    <property type="match status" value="2"/>
</dbReference>
<dbReference type="Gene3D" id="3.40.50.12370">
    <property type="match status" value="1"/>
</dbReference>
<dbReference type="EMBL" id="JAGINP010000003">
    <property type="protein sequence ID" value="MBP2291360.1"/>
    <property type="molecule type" value="Genomic_DNA"/>
</dbReference>
<evidence type="ECO:0000256" key="1">
    <source>
        <dbReference type="ARBA" id="ARBA00008791"/>
    </source>
</evidence>
<comment type="similarity">
    <text evidence="1">Belongs to the universal stress protein A family.</text>
</comment>
<accession>A0ABS4SFK8</accession>
<organism evidence="2 3">
    <name type="scientific">Azospirillum rugosum</name>
    <dbReference type="NCBI Taxonomy" id="416170"/>
    <lineage>
        <taxon>Bacteria</taxon>
        <taxon>Pseudomonadati</taxon>
        <taxon>Pseudomonadota</taxon>
        <taxon>Alphaproteobacteria</taxon>
        <taxon>Rhodospirillales</taxon>
        <taxon>Azospirillaceae</taxon>
        <taxon>Azospirillum</taxon>
    </lineage>
</organism>
<protein>
    <submittedName>
        <fullName evidence="2">Nucleotide-binding universal stress UspA family protein</fullName>
    </submittedName>
</protein>
<dbReference type="PANTHER" id="PTHR46268:SF15">
    <property type="entry name" value="UNIVERSAL STRESS PROTEIN HP_0031"/>
    <property type="match status" value="1"/>
</dbReference>
<dbReference type="PANTHER" id="PTHR46268">
    <property type="entry name" value="STRESS RESPONSE PROTEIN NHAX"/>
    <property type="match status" value="1"/>
</dbReference>
<dbReference type="CDD" id="cd00293">
    <property type="entry name" value="USP-like"/>
    <property type="match status" value="1"/>
</dbReference>
<comment type="caution">
    <text evidence="2">The sequence shown here is derived from an EMBL/GenBank/DDBJ whole genome shotgun (WGS) entry which is preliminary data.</text>
</comment>
<evidence type="ECO:0000313" key="2">
    <source>
        <dbReference type="EMBL" id="MBP2291360.1"/>
    </source>
</evidence>
<name>A0ABS4SFK8_9PROT</name>
<keyword evidence="3" id="KW-1185">Reference proteome</keyword>
<reference evidence="2 3" key="1">
    <citation type="submission" date="2021-03" db="EMBL/GenBank/DDBJ databases">
        <title>Genomic Encyclopedia of Type Strains, Phase III (KMG-III): the genomes of soil and plant-associated and newly described type strains.</title>
        <authorList>
            <person name="Whitman W."/>
        </authorList>
    </citation>
    <scope>NUCLEOTIDE SEQUENCE [LARGE SCALE GENOMIC DNA]</scope>
    <source>
        <strain evidence="2 3">IMMIB AFH-6</strain>
    </source>
</reference>
<proteinExistence type="inferred from homology"/>
<gene>
    <name evidence="2" type="ORF">J2851_001109</name>
</gene>
<sequence length="276" mass="29677">MSYTNLLVHLDDTERCEERLTLALSLAQSHGATLTGLFAQSETSGAGIVTRRAGPALLQAAERAKDSFEAKAREAGVKCRWWQLGHGEYGHVISETTICCRYVDLAIFGQHDPNGDNRVPPDLIEEVVLNAGRPILVVPHAGRFPRLGDRPVIAWNGSREAARAVNDALPLLKRASSVLLLAFHTHPGGGEGGNVPQVDILEHLASHGVTAEQERLTISTMTPMDAVLSRASDHGADLLVMGGFGGYGGSLFPLFGRGSNTRQILRQMTLPVLLSH</sequence>
<evidence type="ECO:0000313" key="3">
    <source>
        <dbReference type="Proteomes" id="UP000781958"/>
    </source>
</evidence>